<feature type="domain" description="PpiC" evidence="15">
    <location>
        <begin position="246"/>
        <end position="364"/>
    </location>
</feature>
<evidence type="ECO:0000256" key="2">
    <source>
        <dbReference type="ARBA" id="ARBA00018370"/>
    </source>
</evidence>
<evidence type="ECO:0000256" key="6">
    <source>
        <dbReference type="ARBA" id="ARBA00022989"/>
    </source>
</evidence>
<evidence type="ECO:0000256" key="9">
    <source>
        <dbReference type="ARBA" id="ARBA00030642"/>
    </source>
</evidence>
<evidence type="ECO:0000256" key="3">
    <source>
        <dbReference type="ARBA" id="ARBA00022475"/>
    </source>
</evidence>
<evidence type="ECO:0000256" key="1">
    <source>
        <dbReference type="ARBA" id="ARBA00004382"/>
    </source>
</evidence>
<sequence>MAAKKKVDIQKVVLWVLMGMLFVGLAGFGTTNFGGRIQTVGAVGDKEITVDRYVRALRQEMRAQEAQTGQPVTFQQARAQGLDQRVLAQLVTTRALDGEAAAMGLSVGDAEIARQLTQIGAFKGADGSFDRETYAFALRNIGMKEAAFEEELRDESARTILQSAVLAGNTMPDIYVDTLVNYALETRDFSWVLLDRGALTTGLPVADDATLRAYYDANIAAYTSPETRDITYVWITPDMILDTVEVDEAALRDAYAERLVDYIRPERRLVERLAYADDTKAEEAAARIRTGESDFETEVTRRGLDLADTDMGDVTKTDLDTAGDGVFAAEPGTVVGPLPTALGPALFRVNAVLPAQETSFEDARAELRDDLALDRARRVIRDMNEPNEDMLAGGATLEDLAQETEMQLGQVNWFPGSDADIAGYQSFRELAARLTTDDYPEIAELEDGGLFAARLNGTTPPAPIPFDDVKDQVAAAWEAQQMIDALQAQAKALTDGMTEGQTLADLGLAGVTSESGRSRTDFLPGLPGTALQTVFGLKAGETAVLPLPDAVAILQLDAIHAADKDSADAQFLVEALKGQAASALSQDLFTALASDIQLRTGVQIDQQSLNAVHSSMQ</sequence>
<evidence type="ECO:0000256" key="10">
    <source>
        <dbReference type="ARBA" id="ARBA00031484"/>
    </source>
</evidence>
<dbReference type="PANTHER" id="PTHR47529">
    <property type="entry name" value="PEPTIDYL-PROLYL CIS-TRANS ISOMERASE D"/>
    <property type="match status" value="1"/>
</dbReference>
<comment type="subcellular location">
    <subcellularLocation>
        <location evidence="1">Cell inner membrane</location>
        <topology evidence="1">Single-pass type II membrane protein</topology>
        <orientation evidence="1">Periplasmic side</orientation>
    </subcellularLocation>
</comment>
<dbReference type="Pfam" id="PF13145">
    <property type="entry name" value="Rotamase_2"/>
    <property type="match status" value="1"/>
</dbReference>
<dbReference type="PANTHER" id="PTHR47529:SF1">
    <property type="entry name" value="PERIPLASMIC CHAPERONE PPID"/>
    <property type="match status" value="1"/>
</dbReference>
<evidence type="ECO:0000256" key="12">
    <source>
        <dbReference type="ARBA" id="ARBA00040743"/>
    </source>
</evidence>
<evidence type="ECO:0000313" key="16">
    <source>
        <dbReference type="EMBL" id="MEC3860511.1"/>
    </source>
</evidence>
<keyword evidence="5 14" id="KW-0812">Transmembrane</keyword>
<keyword evidence="6 14" id="KW-1133">Transmembrane helix</keyword>
<dbReference type="InterPro" id="IPR000297">
    <property type="entry name" value="PPIase_PpiC"/>
</dbReference>
<evidence type="ECO:0000256" key="14">
    <source>
        <dbReference type="SAM" id="Phobius"/>
    </source>
</evidence>
<evidence type="ECO:0000259" key="15">
    <source>
        <dbReference type="Pfam" id="PF13145"/>
    </source>
</evidence>
<evidence type="ECO:0000256" key="13">
    <source>
        <dbReference type="ARBA" id="ARBA00042775"/>
    </source>
</evidence>
<evidence type="ECO:0000256" key="5">
    <source>
        <dbReference type="ARBA" id="ARBA00022692"/>
    </source>
</evidence>
<evidence type="ECO:0000256" key="11">
    <source>
        <dbReference type="ARBA" id="ARBA00038408"/>
    </source>
</evidence>
<evidence type="ECO:0000256" key="4">
    <source>
        <dbReference type="ARBA" id="ARBA00022519"/>
    </source>
</evidence>
<gene>
    <name evidence="16" type="ORF">VK792_04385</name>
</gene>
<feature type="transmembrane region" description="Helical" evidence="14">
    <location>
        <begin position="12"/>
        <end position="29"/>
    </location>
</feature>
<dbReference type="InterPro" id="IPR052029">
    <property type="entry name" value="PpiD_chaperone"/>
</dbReference>
<dbReference type="InterPro" id="IPR027304">
    <property type="entry name" value="Trigger_fact/SurA_dom_sf"/>
</dbReference>
<name>A0ABU6HEV2_9RHOB</name>
<keyword evidence="7 14" id="KW-0472">Membrane</keyword>
<keyword evidence="8" id="KW-0143">Chaperone</keyword>
<proteinExistence type="inferred from homology"/>
<keyword evidence="17" id="KW-1185">Reference proteome</keyword>
<protein>
    <recommendedName>
        <fullName evidence="2">Parvulin-like PPIase</fullName>
    </recommendedName>
    <alternativeName>
        <fullName evidence="9">Peptidyl-prolyl cis-trans isomerase plp</fullName>
    </alternativeName>
    <alternativeName>
        <fullName evidence="12">Periplasmic chaperone PpiD</fullName>
    </alternativeName>
    <alternativeName>
        <fullName evidence="13">Periplasmic folding chaperone</fullName>
    </alternativeName>
    <alternativeName>
        <fullName evidence="10">Rotamase plp</fullName>
    </alternativeName>
</protein>
<reference evidence="16 17" key="1">
    <citation type="submission" date="2024-01" db="EMBL/GenBank/DDBJ databases">
        <title>Mesobacterium rodlantinim sp. nov., isolated from shallow sea hydrothermal systems off Kueishantao Island.</title>
        <authorList>
            <person name="Su Z."/>
            <person name="Tang K."/>
        </authorList>
    </citation>
    <scope>NUCLEOTIDE SEQUENCE [LARGE SCALE GENOMIC DNA]</scope>
    <source>
        <strain evidence="16 17">TK19101</strain>
    </source>
</reference>
<dbReference type="Pfam" id="PF13624">
    <property type="entry name" value="SurA_N_3"/>
    <property type="match status" value="1"/>
</dbReference>
<dbReference type="InterPro" id="IPR046357">
    <property type="entry name" value="PPIase_dom_sf"/>
</dbReference>
<dbReference type="EMBL" id="JAYLLH010000004">
    <property type="protein sequence ID" value="MEC3860511.1"/>
    <property type="molecule type" value="Genomic_DNA"/>
</dbReference>
<keyword evidence="4" id="KW-0997">Cell inner membrane</keyword>
<accession>A0ABU6HEV2</accession>
<dbReference type="SUPFAM" id="SSF109998">
    <property type="entry name" value="Triger factor/SurA peptide-binding domain-like"/>
    <property type="match status" value="1"/>
</dbReference>
<dbReference type="RefSeq" id="WP_326296137.1">
    <property type="nucleotide sequence ID" value="NZ_JAYLLH010000004.1"/>
</dbReference>
<comment type="caution">
    <text evidence="16">The sequence shown here is derived from an EMBL/GenBank/DDBJ whole genome shotgun (WGS) entry which is preliminary data.</text>
</comment>
<comment type="similarity">
    <text evidence="11">Belongs to the PpiD chaperone family.</text>
</comment>
<evidence type="ECO:0000313" key="17">
    <source>
        <dbReference type="Proteomes" id="UP001348149"/>
    </source>
</evidence>
<keyword evidence="3" id="KW-1003">Cell membrane</keyword>
<evidence type="ECO:0000256" key="8">
    <source>
        <dbReference type="ARBA" id="ARBA00023186"/>
    </source>
</evidence>
<dbReference type="Gene3D" id="1.10.4030.10">
    <property type="entry name" value="Porin chaperone SurA, peptide-binding domain"/>
    <property type="match status" value="1"/>
</dbReference>
<dbReference type="SUPFAM" id="SSF54534">
    <property type="entry name" value="FKBP-like"/>
    <property type="match status" value="1"/>
</dbReference>
<dbReference type="Gene3D" id="3.10.50.40">
    <property type="match status" value="1"/>
</dbReference>
<organism evidence="16 17">
    <name type="scientific">Mesobacterium hydrothermale</name>
    <dbReference type="NCBI Taxonomy" id="3111907"/>
    <lineage>
        <taxon>Bacteria</taxon>
        <taxon>Pseudomonadati</taxon>
        <taxon>Pseudomonadota</taxon>
        <taxon>Alphaproteobacteria</taxon>
        <taxon>Rhodobacterales</taxon>
        <taxon>Roseobacteraceae</taxon>
        <taxon>Mesobacterium</taxon>
    </lineage>
</organism>
<evidence type="ECO:0000256" key="7">
    <source>
        <dbReference type="ARBA" id="ARBA00023136"/>
    </source>
</evidence>
<dbReference type="Proteomes" id="UP001348149">
    <property type="component" value="Unassembled WGS sequence"/>
</dbReference>